<organism evidence="5 6">
    <name type="scientific">Stemphylium lycopersici</name>
    <name type="common">Tomato gray leaf spot disease fungus</name>
    <name type="synonym">Thyrospora lycopersici</name>
    <dbReference type="NCBI Taxonomy" id="183478"/>
    <lineage>
        <taxon>Eukaryota</taxon>
        <taxon>Fungi</taxon>
        <taxon>Dikarya</taxon>
        <taxon>Ascomycota</taxon>
        <taxon>Pezizomycotina</taxon>
        <taxon>Dothideomycetes</taxon>
        <taxon>Pleosporomycetidae</taxon>
        <taxon>Pleosporales</taxon>
        <taxon>Pleosporineae</taxon>
        <taxon>Pleosporaceae</taxon>
        <taxon>Stemphylium</taxon>
    </lineage>
</organism>
<dbReference type="GO" id="GO:0016491">
    <property type="term" value="F:oxidoreductase activity"/>
    <property type="evidence" value="ECO:0007669"/>
    <property type="project" value="UniProtKB-KW"/>
</dbReference>
<dbReference type="Gene3D" id="1.10.1280.10">
    <property type="entry name" value="Di-copper center containing domain from catechol oxidase"/>
    <property type="match status" value="1"/>
</dbReference>
<keyword evidence="3" id="KW-0732">Signal</keyword>
<keyword evidence="2" id="KW-0560">Oxidoreductase</keyword>
<evidence type="ECO:0000256" key="2">
    <source>
        <dbReference type="ARBA" id="ARBA00023002"/>
    </source>
</evidence>
<evidence type="ECO:0000256" key="3">
    <source>
        <dbReference type="SAM" id="SignalP"/>
    </source>
</evidence>
<dbReference type="EMBL" id="QGDH01000170">
    <property type="protein sequence ID" value="RAR03772.1"/>
    <property type="molecule type" value="Genomic_DNA"/>
</dbReference>
<dbReference type="AlphaFoldDB" id="A0A364MUE8"/>
<comment type="caution">
    <text evidence="5">The sequence shown here is derived from an EMBL/GenBank/DDBJ whole genome shotgun (WGS) entry which is preliminary data.</text>
</comment>
<evidence type="ECO:0000313" key="6">
    <source>
        <dbReference type="Proteomes" id="UP000249619"/>
    </source>
</evidence>
<keyword evidence="1" id="KW-0479">Metal-binding</keyword>
<dbReference type="PROSITE" id="PS00497">
    <property type="entry name" value="TYROSINASE_1"/>
    <property type="match status" value="1"/>
</dbReference>
<proteinExistence type="predicted"/>
<feature type="signal peptide" evidence="3">
    <location>
        <begin position="1"/>
        <end position="17"/>
    </location>
</feature>
<dbReference type="InterPro" id="IPR050316">
    <property type="entry name" value="Tyrosinase/Hemocyanin"/>
</dbReference>
<dbReference type="PANTHER" id="PTHR11474">
    <property type="entry name" value="TYROSINASE FAMILY MEMBER"/>
    <property type="match status" value="1"/>
</dbReference>
<dbReference type="PANTHER" id="PTHR11474:SF125">
    <property type="entry name" value="N-ACETYL-6-HYDROXYTRYPTOPHAN OXIDASE IVOB-RELATED"/>
    <property type="match status" value="1"/>
</dbReference>
<name>A0A364MUE8_STELY</name>
<dbReference type="InterPro" id="IPR002227">
    <property type="entry name" value="Tyrosinase_Cu-bd"/>
</dbReference>
<feature type="chain" id="PRO_5016891529" evidence="3">
    <location>
        <begin position="18"/>
        <end position="294"/>
    </location>
</feature>
<gene>
    <name evidence="5" type="ORF">DDE83_008071</name>
</gene>
<protein>
    <submittedName>
        <fullName evidence="5">Di-copper centre-containing protein</fullName>
    </submittedName>
</protein>
<dbReference type="Proteomes" id="UP000249619">
    <property type="component" value="Unassembled WGS sequence"/>
</dbReference>
<dbReference type="GO" id="GO:0046872">
    <property type="term" value="F:metal ion binding"/>
    <property type="evidence" value="ECO:0007669"/>
    <property type="project" value="UniProtKB-KW"/>
</dbReference>
<evidence type="ECO:0000256" key="1">
    <source>
        <dbReference type="ARBA" id="ARBA00022723"/>
    </source>
</evidence>
<feature type="domain" description="Tyrosinase copper-binding" evidence="4">
    <location>
        <begin position="118"/>
        <end position="135"/>
    </location>
</feature>
<dbReference type="Pfam" id="PF00264">
    <property type="entry name" value="Tyrosinase"/>
    <property type="match status" value="1"/>
</dbReference>
<keyword evidence="6" id="KW-1185">Reference proteome</keyword>
<dbReference type="OrthoDB" id="6132182at2759"/>
<dbReference type="InterPro" id="IPR008922">
    <property type="entry name" value="Di-copper_centre_dom_sf"/>
</dbReference>
<sequence>MKLSNVLATALASLTNASCTNTTDKPQEVNVLAAEGLRRLQAYYSNNTLPNPETCTLDNVAVRREWSTLSTSEKHNYLDAVQCLAKLPAKTPAAIASGAKSRYDDLVVTHIQQAYTIHGTANFLTWHRYYTWAFEQMLRNECGYKGYQPYWNWGWWADDPKASPMFDGSDTSMSGDGAYIANRTSPGSGGGCLTSGPFKDWKINLGPLATVVQPAPAPNPQPDGLGYNPRCLSRDISLQSAAETRDDVVAALITQQTDIASFQTVFGGEFAKGRMGAHVGGHNTIGGDAGSDCT</sequence>
<evidence type="ECO:0000259" key="4">
    <source>
        <dbReference type="PROSITE" id="PS00497"/>
    </source>
</evidence>
<dbReference type="STRING" id="183478.A0A364MUE8"/>
<reference evidence="6" key="1">
    <citation type="submission" date="2018-05" db="EMBL/GenBank/DDBJ databases">
        <title>Draft genome sequence of Stemphylium lycopersici strain CIDEFI 213.</title>
        <authorList>
            <person name="Medina R."/>
            <person name="Franco M.E.E."/>
            <person name="Lucentini C.G."/>
            <person name="Saparrat M.C.N."/>
            <person name="Balatti P.A."/>
        </authorList>
    </citation>
    <scope>NUCLEOTIDE SEQUENCE [LARGE SCALE GENOMIC DNA]</scope>
    <source>
        <strain evidence="6">CIDEFI 213</strain>
    </source>
</reference>
<evidence type="ECO:0000313" key="5">
    <source>
        <dbReference type="EMBL" id="RAR03772.1"/>
    </source>
</evidence>
<accession>A0A364MUE8</accession>
<dbReference type="SUPFAM" id="SSF48056">
    <property type="entry name" value="Di-copper centre-containing domain"/>
    <property type="match status" value="1"/>
</dbReference>